<accession>A0A484M4Q0</accession>
<evidence type="ECO:0000313" key="3">
    <source>
        <dbReference type="Proteomes" id="UP000595140"/>
    </source>
</evidence>
<feature type="domain" description="DUF632" evidence="1">
    <location>
        <begin position="1"/>
        <end position="203"/>
    </location>
</feature>
<sequence>MRVIHDKKSQRLKRLAEKGAETHRVDVTRTLVRSLSTKIRIAIQIVDKISEKINKLRDEELWPQLNEFILGLTKMWKSMLECHQNQCHAIVEAKRLDAIAHKKQFSDAHLEATLHLEHDLLNWTLRFSCWISAQRGYIRALNHWLMKCLLYVPEETPDGIVPFSPGRIGAPPVFVICNHWAQSLERLSEKEVVDSMRDFSTNVLHLWERDKLEMRHRVMNDNNMERKMKNLEREDQKIKKGISALERKILASGEENALSMMSKQAIYQNDTCKNSSLQAGLHHIFEAMERFAANCLKVYEELLQRIEEDNLAHEHNRES</sequence>
<dbReference type="Pfam" id="PF04782">
    <property type="entry name" value="DUF632"/>
    <property type="match status" value="1"/>
</dbReference>
<evidence type="ECO:0000259" key="1">
    <source>
        <dbReference type="Pfam" id="PF04782"/>
    </source>
</evidence>
<dbReference type="EMBL" id="OOIL02002491">
    <property type="protein sequence ID" value="VFQ82998.1"/>
    <property type="molecule type" value="Genomic_DNA"/>
</dbReference>
<gene>
    <name evidence="2" type="ORF">CCAM_LOCUS24774</name>
</gene>
<dbReference type="InterPro" id="IPR006867">
    <property type="entry name" value="DUF632"/>
</dbReference>
<dbReference type="AlphaFoldDB" id="A0A484M4Q0"/>
<dbReference type="PANTHER" id="PTHR21450:SF41">
    <property type="entry name" value="RNA POLYMERASE SUBUNIT BETA, PUTATIVE (DUF630 AND DUF632)-RELATED"/>
    <property type="match status" value="1"/>
</dbReference>
<keyword evidence="3" id="KW-1185">Reference proteome</keyword>
<name>A0A484M4Q0_9ASTE</name>
<proteinExistence type="predicted"/>
<dbReference type="PANTHER" id="PTHR21450">
    <property type="entry name" value="PROTEIN ALTERED PHOSPHATE STARVATION RESPONSE 1"/>
    <property type="match status" value="1"/>
</dbReference>
<organism evidence="2 3">
    <name type="scientific">Cuscuta campestris</name>
    <dbReference type="NCBI Taxonomy" id="132261"/>
    <lineage>
        <taxon>Eukaryota</taxon>
        <taxon>Viridiplantae</taxon>
        <taxon>Streptophyta</taxon>
        <taxon>Embryophyta</taxon>
        <taxon>Tracheophyta</taxon>
        <taxon>Spermatophyta</taxon>
        <taxon>Magnoliopsida</taxon>
        <taxon>eudicotyledons</taxon>
        <taxon>Gunneridae</taxon>
        <taxon>Pentapetalae</taxon>
        <taxon>asterids</taxon>
        <taxon>lamiids</taxon>
        <taxon>Solanales</taxon>
        <taxon>Convolvulaceae</taxon>
        <taxon>Cuscuteae</taxon>
        <taxon>Cuscuta</taxon>
        <taxon>Cuscuta subgen. Grammica</taxon>
        <taxon>Cuscuta sect. Cleistogrammica</taxon>
    </lineage>
</organism>
<protein>
    <recommendedName>
        <fullName evidence="1">DUF632 domain-containing protein</fullName>
    </recommendedName>
</protein>
<evidence type="ECO:0000313" key="2">
    <source>
        <dbReference type="EMBL" id="VFQ82998.1"/>
    </source>
</evidence>
<reference evidence="2 3" key="1">
    <citation type="submission" date="2018-04" db="EMBL/GenBank/DDBJ databases">
        <authorList>
            <person name="Vogel A."/>
        </authorList>
    </citation>
    <scope>NUCLEOTIDE SEQUENCE [LARGE SCALE GENOMIC DNA]</scope>
</reference>
<dbReference type="Proteomes" id="UP000595140">
    <property type="component" value="Unassembled WGS sequence"/>
</dbReference>
<dbReference type="OrthoDB" id="658187at2759"/>